<dbReference type="Proteomes" id="UP000093561">
    <property type="component" value="Unassembled WGS sequence"/>
</dbReference>
<evidence type="ECO:0000313" key="3">
    <source>
        <dbReference type="Proteomes" id="UP000093561"/>
    </source>
</evidence>
<proteinExistence type="predicted"/>
<dbReference type="CDD" id="cd00109">
    <property type="entry name" value="Kunitz-type"/>
    <property type="match status" value="1"/>
</dbReference>
<feature type="domain" description="BPTI/Kunitz inhibitor" evidence="2">
    <location>
        <begin position="308"/>
        <end position="362"/>
    </location>
</feature>
<dbReference type="PANTHER" id="PTHR46339">
    <property type="entry name" value="PROTEIN CBG15282-RELATED"/>
    <property type="match status" value="1"/>
</dbReference>
<dbReference type="InterPro" id="IPR006150">
    <property type="entry name" value="Cys_repeat_1"/>
</dbReference>
<dbReference type="PANTHER" id="PTHR46339:SF2">
    <property type="entry name" value="BPTI_KUNITZ INHIBITOR DOMAIN-CONTAINING PROTEIN"/>
    <property type="match status" value="1"/>
</dbReference>
<organism evidence="3 4">
    <name type="scientific">Wuchereria bancrofti</name>
    <dbReference type="NCBI Taxonomy" id="6293"/>
    <lineage>
        <taxon>Eukaryota</taxon>
        <taxon>Metazoa</taxon>
        <taxon>Ecdysozoa</taxon>
        <taxon>Nematoda</taxon>
        <taxon>Chromadorea</taxon>
        <taxon>Rhabditida</taxon>
        <taxon>Spirurina</taxon>
        <taxon>Spiruromorpha</taxon>
        <taxon>Filarioidea</taxon>
        <taxon>Onchocercidae</taxon>
        <taxon>Wuchereria</taxon>
    </lineage>
</organism>
<protein>
    <recommendedName>
        <fullName evidence="2">BPTI/Kunitz inhibitor domain-containing protein</fullName>
    </recommendedName>
</protein>
<evidence type="ECO:0000313" key="4">
    <source>
        <dbReference type="WBParaSite" id="mrna-Wban_01496"/>
    </source>
</evidence>
<feature type="region of interest" description="Disordered" evidence="1">
    <location>
        <begin position="87"/>
        <end position="109"/>
    </location>
</feature>
<dbReference type="GO" id="GO:0004867">
    <property type="term" value="F:serine-type endopeptidase inhibitor activity"/>
    <property type="evidence" value="ECO:0007669"/>
    <property type="project" value="InterPro"/>
</dbReference>
<reference evidence="3" key="1">
    <citation type="submission" date="2015-03" db="EMBL/GenBank/DDBJ databases">
        <title>Wuchereria bancrofti Genome Sequencing Papua New Guinea Strain.</title>
        <authorList>
            <person name="Small S.T."/>
            <person name="Serre D."/>
            <person name="Zimmerman P.A."/>
        </authorList>
    </citation>
    <scope>NUCLEOTIDE SEQUENCE [LARGE SCALE GENOMIC DNA]</scope>
    <source>
        <strain evidence="3">pt0022</strain>
    </source>
</reference>
<dbReference type="CDD" id="cd22593">
    <property type="entry name" value="Kunitz_conkunitzin"/>
    <property type="match status" value="6"/>
</dbReference>
<dbReference type="AlphaFoldDB" id="A0AAF5PJD7"/>
<feature type="domain" description="BPTI/Kunitz inhibitor" evidence="2">
    <location>
        <begin position="787"/>
        <end position="837"/>
    </location>
</feature>
<reference evidence="3" key="2">
    <citation type="journal article" date="2016" name="Mol. Ecol.">
        <title>Population genomics of the filarial nematode parasite Wuchereria bancrofti from mosquitoes.</title>
        <authorList>
            <person name="Small S.T."/>
            <person name="Reimer L.J."/>
            <person name="Tisch D.J."/>
            <person name="King C.L."/>
            <person name="Christensen B.M."/>
            <person name="Siba P.M."/>
            <person name="Kazura J.W."/>
            <person name="Serre D."/>
            <person name="Zimmerman P.A."/>
        </authorList>
    </citation>
    <scope>NUCLEOTIDE SEQUENCE</scope>
    <source>
        <strain evidence="3">pt0022</strain>
    </source>
</reference>
<evidence type="ECO:0000256" key="1">
    <source>
        <dbReference type="SAM" id="MobiDB-lite"/>
    </source>
</evidence>
<dbReference type="InterPro" id="IPR053014">
    <property type="entry name" value="Cuticle_assoc_divergent"/>
</dbReference>
<feature type="domain" description="BPTI/Kunitz inhibitor" evidence="2">
    <location>
        <begin position="521"/>
        <end position="571"/>
    </location>
</feature>
<reference evidence="4" key="3">
    <citation type="submission" date="2024-02" db="UniProtKB">
        <authorList>
            <consortium name="WormBaseParasite"/>
        </authorList>
    </citation>
    <scope>IDENTIFICATION</scope>
    <source>
        <strain evidence="4">pt0022</strain>
    </source>
</reference>
<dbReference type="Pfam" id="PF14625">
    <property type="entry name" value="Lustrin_cystein"/>
    <property type="match status" value="7"/>
</dbReference>
<feature type="domain" description="BPTI/Kunitz inhibitor" evidence="2">
    <location>
        <begin position="206"/>
        <end position="256"/>
    </location>
</feature>
<feature type="domain" description="BPTI/Kunitz inhibitor" evidence="2">
    <location>
        <begin position="892"/>
        <end position="943"/>
    </location>
</feature>
<dbReference type="InterPro" id="IPR028150">
    <property type="entry name" value="Lustrin_cystein"/>
</dbReference>
<dbReference type="WBParaSite" id="mrna-Wban_01496">
    <property type="protein sequence ID" value="mrna-Wban_01496"/>
    <property type="gene ID" value="Wban_01496"/>
</dbReference>
<dbReference type="Gene3D" id="4.10.410.10">
    <property type="entry name" value="Pancreatic trypsin inhibitor Kunitz domain"/>
    <property type="match status" value="7"/>
</dbReference>
<dbReference type="InterPro" id="IPR036880">
    <property type="entry name" value="Kunitz_BPTI_sf"/>
</dbReference>
<dbReference type="InterPro" id="IPR002223">
    <property type="entry name" value="Kunitz_BPTI"/>
</dbReference>
<dbReference type="Pfam" id="PF00014">
    <property type="entry name" value="Kunitz_BPTI"/>
    <property type="match status" value="7"/>
</dbReference>
<name>A0AAF5PJD7_WUCBA</name>
<sequence length="947" mass="106011">MSYSLWYTLLSACASVISHGEPNFLQHIVIQTGCFNIYRPCPERYRSRQNNLPSTISPLSVITRRLLIRTNYIDDLTTTTVSLTHPSTTATTISSPPLPSETVPSKMTATTPTTSIAVATLETTRITDTAPLTALATLEIPLSSSPGYGKDINPCKYGESAKGFNQRPLMCSRSNSMACPKGFFCHIGASRAETVCCERSGLADPCSLPVEEGEGNARLERYYYDYNSKNCQQFIYRGVRGNENSFGTYEECRHECMRWDLICQISPKASEHRSCSVNRRECGDKQWCHIGTSSYSSLCCAGTSDNLCELPVAQGEGNETITRWFADSNDHSCTRRCKIFTYKGFKGNQNNFLTKEDCEKQCKRECEDPCGTGVMLMNPGYMPFLCTATNICPRNYWCHIGAHPDTTVCCPENGISRCEQPMVEGTGNSSLLRWYFEQISRKCFTFYYHGKEGNQNSFLTEDDCKNACPVYENPCGNGEPLLMNGKPKRCNSEERCPQTHYCHIGANRTENFCCHKNGNRCDQPMNQGEGQSLLLRYYYDKDSYRCREFVYLGSRGNANNFLNEEDCEATCPVVPNPCAYGRPLTNGQNGPIICGGSESCPEDYYCHIGSSPETTNCCPGSNDTCKLPLEIGKGTEQLQRWYFDRKQQMCHQFIYRGLYGNANNFITRGTCQQICQGFKFHKLNKTKKFFWLNFHVPQFFSPLPLSITSIVISILIRTLEFILIVLHCIFCPQMNPCGNGTSLADKEGRRISCKASGSDDCPNGYLCHRGSSSLTTQCCSGQVKNPCEQVLSIGYGGEEIPRWFYDANYKKCLEFTYGGLGGNENNFLSRKSCEESCRGQKDYCPHGDPLMEASGKALAKCGVDDACPRGFICNVIDGKNTTACCQDPANFCLQPIDPGRQCKEFETRYGYDPELDDCVYYQYGGCGGTLNNFETLEKCTEICCKND</sequence>
<feature type="domain" description="BPTI/Kunitz inhibitor" evidence="2">
    <location>
        <begin position="418"/>
        <end position="468"/>
    </location>
</feature>
<dbReference type="SUPFAM" id="SSF57362">
    <property type="entry name" value="BPTI-like"/>
    <property type="match status" value="7"/>
</dbReference>
<dbReference type="PROSITE" id="PS50279">
    <property type="entry name" value="BPTI_KUNITZ_2"/>
    <property type="match status" value="7"/>
</dbReference>
<accession>A0AAF5PJD7</accession>
<dbReference type="SMART" id="SM00131">
    <property type="entry name" value="KU"/>
    <property type="match status" value="7"/>
</dbReference>
<dbReference type="SMART" id="SM00289">
    <property type="entry name" value="WR1"/>
    <property type="match status" value="6"/>
</dbReference>
<feature type="domain" description="BPTI/Kunitz inhibitor" evidence="2">
    <location>
        <begin position="625"/>
        <end position="675"/>
    </location>
</feature>
<evidence type="ECO:0000259" key="2">
    <source>
        <dbReference type="PROSITE" id="PS50279"/>
    </source>
</evidence>